<dbReference type="CDD" id="cd17044">
    <property type="entry name" value="Ubl_TBCE"/>
    <property type="match status" value="1"/>
</dbReference>
<dbReference type="PANTHER" id="PTHR18849:SF0">
    <property type="entry name" value="CILIA- AND FLAGELLA-ASSOCIATED PROTEIN 410-RELATED"/>
    <property type="match status" value="1"/>
</dbReference>
<gene>
    <name evidence="3" type="primary">ORF129736</name>
</gene>
<keyword evidence="1" id="KW-0433">Leucine-rich repeat</keyword>
<sequence length="315" mass="36036">MNQVNYTWKEVLAICSMFPVLEELHCSFNNIVHLADAFNVLSGLRILDLMTNNIQDWLEMLKLGNLPRLETLIISENKIKSIFFPDCSPTEKTSYFCKLKTLIIKRNEISGWSSVNELNKLQNLEELQVAENPILRTFNIETVRQLFVAKVGSLKLFSRTPITYEERKGAEIDYLKRFGTEWKLEGGNGDSAKNRPSDKFIANHPRYQAISEKWGAPEDSELVEKSTALKENLLAINIFSPQYPDKGTLSKKLPGTMSIQKLKTLIQRIYRESSEPKLKYTSHKIATAPEIELDNGMRQLGFFSIEPGDTILVSW</sequence>
<keyword evidence="2" id="KW-0677">Repeat</keyword>
<dbReference type="AlphaFoldDB" id="A0A0B7AM50"/>
<protein>
    <recommendedName>
        <fullName evidence="4">Ubiquitin-like domain-containing protein</fullName>
    </recommendedName>
</protein>
<dbReference type="InterPro" id="IPR032675">
    <property type="entry name" value="LRR_dom_sf"/>
</dbReference>
<dbReference type="SUPFAM" id="SSF54236">
    <property type="entry name" value="Ubiquitin-like"/>
    <property type="match status" value="1"/>
</dbReference>
<evidence type="ECO:0008006" key="4">
    <source>
        <dbReference type="Google" id="ProtNLM"/>
    </source>
</evidence>
<dbReference type="SUPFAM" id="SSF52075">
    <property type="entry name" value="Outer arm dynein light chain 1"/>
    <property type="match status" value="1"/>
</dbReference>
<dbReference type="Gene3D" id="3.80.10.10">
    <property type="entry name" value="Ribonuclease Inhibitor"/>
    <property type="match status" value="1"/>
</dbReference>
<dbReference type="Gene3D" id="3.10.20.90">
    <property type="entry name" value="Phosphatidylinositol 3-kinase Catalytic Subunit, Chain A, domain 1"/>
    <property type="match status" value="1"/>
</dbReference>
<dbReference type="PANTHER" id="PTHR18849">
    <property type="entry name" value="LEUCINE RICH REPEAT PROTEIN"/>
    <property type="match status" value="1"/>
</dbReference>
<proteinExistence type="predicted"/>
<reference evidence="3" key="1">
    <citation type="submission" date="2014-12" db="EMBL/GenBank/DDBJ databases">
        <title>Insight into the proteome of Arion vulgaris.</title>
        <authorList>
            <person name="Aradska J."/>
            <person name="Bulat T."/>
            <person name="Smidak R."/>
            <person name="Sarate P."/>
            <person name="Gangsoo J."/>
            <person name="Sialana F."/>
            <person name="Bilban M."/>
            <person name="Lubec G."/>
        </authorList>
    </citation>
    <scope>NUCLEOTIDE SEQUENCE</scope>
    <source>
        <tissue evidence="3">Skin</tissue>
    </source>
</reference>
<evidence type="ECO:0000256" key="2">
    <source>
        <dbReference type="ARBA" id="ARBA00022737"/>
    </source>
</evidence>
<accession>A0A0B7AM50</accession>
<organism evidence="3">
    <name type="scientific">Arion vulgaris</name>
    <dbReference type="NCBI Taxonomy" id="1028688"/>
    <lineage>
        <taxon>Eukaryota</taxon>
        <taxon>Metazoa</taxon>
        <taxon>Spiralia</taxon>
        <taxon>Lophotrochozoa</taxon>
        <taxon>Mollusca</taxon>
        <taxon>Gastropoda</taxon>
        <taxon>Heterobranchia</taxon>
        <taxon>Euthyneura</taxon>
        <taxon>Panpulmonata</taxon>
        <taxon>Eupulmonata</taxon>
        <taxon>Stylommatophora</taxon>
        <taxon>Helicina</taxon>
        <taxon>Arionoidea</taxon>
        <taxon>Arionidae</taxon>
        <taxon>Arion</taxon>
    </lineage>
</organism>
<dbReference type="EMBL" id="HACG01035254">
    <property type="protein sequence ID" value="CEK82119.1"/>
    <property type="molecule type" value="Transcribed_RNA"/>
</dbReference>
<name>A0A0B7AM50_9EUPU</name>
<dbReference type="InterPro" id="IPR029071">
    <property type="entry name" value="Ubiquitin-like_domsf"/>
</dbReference>
<dbReference type="GO" id="GO:0007010">
    <property type="term" value="P:cytoskeleton organization"/>
    <property type="evidence" value="ECO:0007669"/>
    <property type="project" value="TreeGrafter"/>
</dbReference>
<dbReference type="InterPro" id="IPR044079">
    <property type="entry name" value="Ubl_TBCE"/>
</dbReference>
<evidence type="ECO:0000256" key="1">
    <source>
        <dbReference type="ARBA" id="ARBA00022614"/>
    </source>
</evidence>
<evidence type="ECO:0000313" key="3">
    <source>
        <dbReference type="EMBL" id="CEK82119.1"/>
    </source>
</evidence>